<keyword evidence="3" id="KW-1185">Reference proteome</keyword>
<evidence type="ECO:0000313" key="2">
    <source>
        <dbReference type="EMBL" id="KAG2459374.1"/>
    </source>
</evidence>
<dbReference type="InterPro" id="IPR005322">
    <property type="entry name" value="Peptidase_C69"/>
</dbReference>
<gene>
    <name evidence="2" type="primary">Scrn3_0</name>
    <name evidence="2" type="ORF">GTO96_0019941</name>
</gene>
<comment type="similarity">
    <text evidence="1">Belongs to the peptidase C69 family. Secernin subfamily.</text>
</comment>
<accession>A0A8X8BLR0</accession>
<feature type="non-terminal residue" evidence="2">
    <location>
        <position position="1"/>
    </location>
</feature>
<dbReference type="EMBL" id="JAATIS010005477">
    <property type="protein sequence ID" value="KAG2459374.1"/>
    <property type="molecule type" value="Genomic_DNA"/>
</dbReference>
<reference evidence="2 3" key="1">
    <citation type="journal article" date="2021" name="Cell">
        <title>Tracing the genetic footprints of vertebrate landing in non-teleost ray-finned fishes.</title>
        <authorList>
            <person name="Bi X."/>
            <person name="Wang K."/>
            <person name="Yang L."/>
            <person name="Pan H."/>
            <person name="Jiang H."/>
            <person name="Wei Q."/>
            <person name="Fang M."/>
            <person name="Yu H."/>
            <person name="Zhu C."/>
            <person name="Cai Y."/>
            <person name="He Y."/>
            <person name="Gan X."/>
            <person name="Zeng H."/>
            <person name="Yu D."/>
            <person name="Zhu Y."/>
            <person name="Jiang H."/>
            <person name="Qiu Q."/>
            <person name="Yang H."/>
            <person name="Zhang Y.E."/>
            <person name="Wang W."/>
            <person name="Zhu M."/>
            <person name="He S."/>
            <person name="Zhang G."/>
        </authorList>
    </citation>
    <scope>NUCLEOTIDE SEQUENCE [LARGE SCALE GENOMIC DNA]</scope>
    <source>
        <strain evidence="2">Bchr_013</strain>
    </source>
</reference>
<dbReference type="Proteomes" id="UP000886611">
    <property type="component" value="Unassembled WGS sequence"/>
</dbReference>
<sequence>MAARRIPPSSCDTFVALPPATVGERVIFGKNSDRPCDEVQEVVYFPAASYEPGTKLECTYIEIDQVDQTFPVVLSRPAWMWGAEMGANDCGVCIGNEAVWGREEANDEEALLGMDLVSTSSKQPAIPSCNEAAEVKSNAKSSFFRCLEMYREHTTEKSVQVAYLVKPQKLTKMKTRELSNDLRTTVIKKFKDGSGAKKIAKLISLSVSVMIFCMGALEPVTELSSEATT</sequence>
<dbReference type="Gene3D" id="3.60.60.10">
    <property type="entry name" value="Penicillin V Acylase, Chain A"/>
    <property type="match status" value="1"/>
</dbReference>
<protein>
    <submittedName>
        <fullName evidence="2">SCRN3 protein</fullName>
    </submittedName>
</protein>
<feature type="non-terminal residue" evidence="2">
    <location>
        <position position="229"/>
    </location>
</feature>
<dbReference type="PANTHER" id="PTHR12994:SF18">
    <property type="entry name" value="SECERNIN-3"/>
    <property type="match status" value="1"/>
</dbReference>
<dbReference type="Gene3D" id="1.10.10.10">
    <property type="entry name" value="Winged helix-like DNA-binding domain superfamily/Winged helix DNA-binding domain"/>
    <property type="match status" value="1"/>
</dbReference>
<evidence type="ECO:0000256" key="1">
    <source>
        <dbReference type="ARBA" id="ARBA00005705"/>
    </source>
</evidence>
<dbReference type="GO" id="GO:0006508">
    <property type="term" value="P:proteolysis"/>
    <property type="evidence" value="ECO:0007669"/>
    <property type="project" value="InterPro"/>
</dbReference>
<dbReference type="AlphaFoldDB" id="A0A8X8BLR0"/>
<dbReference type="GO" id="GO:0070004">
    <property type="term" value="F:cysteine-type exopeptidase activity"/>
    <property type="evidence" value="ECO:0007669"/>
    <property type="project" value="InterPro"/>
</dbReference>
<dbReference type="PANTHER" id="PTHR12994">
    <property type="entry name" value="SECERNIN"/>
    <property type="match status" value="1"/>
</dbReference>
<organism evidence="2 3">
    <name type="scientific">Polypterus senegalus</name>
    <name type="common">Senegal bichir</name>
    <dbReference type="NCBI Taxonomy" id="55291"/>
    <lineage>
        <taxon>Eukaryota</taxon>
        <taxon>Metazoa</taxon>
        <taxon>Chordata</taxon>
        <taxon>Craniata</taxon>
        <taxon>Vertebrata</taxon>
        <taxon>Euteleostomi</taxon>
        <taxon>Actinopterygii</taxon>
        <taxon>Polypteriformes</taxon>
        <taxon>Polypteridae</taxon>
        <taxon>Polypterus</taxon>
    </lineage>
</organism>
<name>A0A8X8BLR0_POLSE</name>
<evidence type="ECO:0000313" key="3">
    <source>
        <dbReference type="Proteomes" id="UP000886611"/>
    </source>
</evidence>
<comment type="caution">
    <text evidence="2">The sequence shown here is derived from an EMBL/GenBank/DDBJ whole genome shotgun (WGS) entry which is preliminary data.</text>
</comment>
<proteinExistence type="inferred from homology"/>
<dbReference type="GO" id="GO:0016805">
    <property type="term" value="F:dipeptidase activity"/>
    <property type="evidence" value="ECO:0007669"/>
    <property type="project" value="InterPro"/>
</dbReference>
<dbReference type="InterPro" id="IPR036388">
    <property type="entry name" value="WH-like_DNA-bd_sf"/>
</dbReference>